<gene>
    <name evidence="2" type="ORF">H8706_00625</name>
</gene>
<feature type="transmembrane region" description="Helical" evidence="1">
    <location>
        <begin position="7"/>
        <end position="27"/>
    </location>
</feature>
<comment type="caution">
    <text evidence="2">The sequence shown here is derived from an EMBL/GenBank/DDBJ whole genome shotgun (WGS) entry which is preliminary data.</text>
</comment>
<dbReference type="EMBL" id="JACRTE010000001">
    <property type="protein sequence ID" value="MBC8595374.1"/>
    <property type="molecule type" value="Genomic_DNA"/>
</dbReference>
<dbReference type="Gene3D" id="2.60.320.10">
    <property type="entry name" value="N-utilization substance G protein NusG, insert domain"/>
    <property type="match status" value="1"/>
</dbReference>
<accession>A0A926FBL2</accession>
<dbReference type="Proteomes" id="UP000647416">
    <property type="component" value="Unassembled WGS sequence"/>
</dbReference>
<evidence type="ECO:0000313" key="2">
    <source>
        <dbReference type="EMBL" id="MBC8595374.1"/>
    </source>
</evidence>
<proteinExistence type="predicted"/>
<keyword evidence="1" id="KW-0472">Membrane</keyword>
<dbReference type="AlphaFoldDB" id="A0A926FBL2"/>
<evidence type="ECO:0000313" key="3">
    <source>
        <dbReference type="Proteomes" id="UP000647416"/>
    </source>
</evidence>
<sequence length="123" mass="13414">MLKKGDFIAVFTVAFVWILSLVPFFAYGRTANLKAVIYLDGEKYAEYTLAKYEKPISVTVDGTGRNVVEISKNGVRVAESDCADKLEINGGTINKAGQSLICLPNRFLVKIEGGGDEIDAVTY</sequence>
<keyword evidence="3" id="KW-1185">Reference proteome</keyword>
<dbReference type="RefSeq" id="WP_262431085.1">
    <property type="nucleotide sequence ID" value="NZ_JACRTE010000001.1"/>
</dbReference>
<organism evidence="2 3">
    <name type="scientific">Qingrenia yutianensis</name>
    <dbReference type="NCBI Taxonomy" id="2763676"/>
    <lineage>
        <taxon>Bacteria</taxon>
        <taxon>Bacillati</taxon>
        <taxon>Bacillota</taxon>
        <taxon>Clostridia</taxon>
        <taxon>Eubacteriales</taxon>
        <taxon>Oscillospiraceae</taxon>
        <taxon>Qingrenia</taxon>
    </lineage>
</organism>
<dbReference type="Pfam" id="PF07009">
    <property type="entry name" value="NusG_II"/>
    <property type="match status" value="1"/>
</dbReference>
<keyword evidence="1" id="KW-0812">Transmembrane</keyword>
<reference evidence="2" key="1">
    <citation type="submission" date="2020-08" db="EMBL/GenBank/DDBJ databases">
        <title>Genome public.</title>
        <authorList>
            <person name="Liu C."/>
            <person name="Sun Q."/>
        </authorList>
    </citation>
    <scope>NUCLEOTIDE SEQUENCE</scope>
    <source>
        <strain evidence="2">NSJ-50</strain>
    </source>
</reference>
<dbReference type="InterPro" id="IPR038690">
    <property type="entry name" value="NusG_2_sf"/>
</dbReference>
<protein>
    <submittedName>
        <fullName evidence="2">NusG domain II-containing protein</fullName>
    </submittedName>
</protein>
<name>A0A926FBL2_9FIRM</name>
<keyword evidence="1" id="KW-1133">Transmembrane helix</keyword>
<evidence type="ECO:0000256" key="1">
    <source>
        <dbReference type="SAM" id="Phobius"/>
    </source>
</evidence>